<dbReference type="Proteomes" id="UP000279307">
    <property type="component" value="Chromosome 13"/>
</dbReference>
<dbReference type="AlphaFoldDB" id="A0A3L8D5B9"/>
<accession>A0A3L8D5B9</accession>
<reference evidence="1" key="1">
    <citation type="journal article" date="2018" name="Genome Res.">
        <title>The genomic architecture and molecular evolution of ant odorant receptors.</title>
        <authorList>
            <person name="McKenzie S.K."/>
            <person name="Kronauer D.J.C."/>
        </authorList>
    </citation>
    <scope>NUCLEOTIDE SEQUENCE [LARGE SCALE GENOMIC DNA]</scope>
    <source>
        <strain evidence="1">Clonal line C1</strain>
    </source>
</reference>
<comment type="caution">
    <text evidence="1">The sequence shown here is derived from an EMBL/GenBank/DDBJ whole genome shotgun (WGS) entry which is preliminary data.</text>
</comment>
<reference evidence="1" key="2">
    <citation type="submission" date="2018-07" db="EMBL/GenBank/DDBJ databases">
        <authorList>
            <person name="Mckenzie S.K."/>
            <person name="Kronauer D.J.C."/>
        </authorList>
    </citation>
    <scope>NUCLEOTIDE SEQUENCE</scope>
    <source>
        <strain evidence="1">Clonal line C1</strain>
    </source>
</reference>
<gene>
    <name evidence="1" type="ORF">DMN91_012433</name>
</gene>
<evidence type="ECO:0008006" key="2">
    <source>
        <dbReference type="Google" id="ProtNLM"/>
    </source>
</evidence>
<dbReference type="EMBL" id="QOIP01000013">
    <property type="protein sequence ID" value="RLU15439.1"/>
    <property type="molecule type" value="Genomic_DNA"/>
</dbReference>
<organism evidence="1">
    <name type="scientific">Ooceraea biroi</name>
    <name type="common">Clonal raider ant</name>
    <name type="synonym">Cerapachys biroi</name>
    <dbReference type="NCBI Taxonomy" id="2015173"/>
    <lineage>
        <taxon>Eukaryota</taxon>
        <taxon>Metazoa</taxon>
        <taxon>Ecdysozoa</taxon>
        <taxon>Arthropoda</taxon>
        <taxon>Hexapoda</taxon>
        <taxon>Insecta</taxon>
        <taxon>Pterygota</taxon>
        <taxon>Neoptera</taxon>
        <taxon>Endopterygota</taxon>
        <taxon>Hymenoptera</taxon>
        <taxon>Apocrita</taxon>
        <taxon>Aculeata</taxon>
        <taxon>Formicoidea</taxon>
        <taxon>Formicidae</taxon>
        <taxon>Dorylinae</taxon>
        <taxon>Ooceraea</taxon>
    </lineage>
</organism>
<name>A0A3L8D5B9_OOCBI</name>
<protein>
    <recommendedName>
        <fullName evidence="2">Tripartite motif-containing protein</fullName>
    </recommendedName>
</protein>
<proteinExistence type="predicted"/>
<sequence>MSSFWNSEVLLLHMKQAQERIQEFDRLQRARRLLDAISLVNDLLADGSEVEILTLVGTIARRFSKLGVTSVTTEDERRYRNGRLSALRLTHSGIYHCCTFCSSGGKKEVTCGCRARMPGGYKGCGHGHIGHPGINHWSCCGSILRNGRCLIPRKAVHQLML</sequence>
<dbReference type="OrthoDB" id="264520at2759"/>
<evidence type="ECO:0000313" key="1">
    <source>
        <dbReference type="EMBL" id="RLU15439.1"/>
    </source>
</evidence>